<dbReference type="Proteomes" id="UP000234857">
    <property type="component" value="Unassembled WGS sequence"/>
</dbReference>
<evidence type="ECO:0000256" key="2">
    <source>
        <dbReference type="SAM" id="Phobius"/>
    </source>
</evidence>
<keyword evidence="2" id="KW-1133">Transmembrane helix</keyword>
<dbReference type="EMBL" id="PKTG01000141">
    <property type="protein sequence ID" value="PLX15325.1"/>
    <property type="molecule type" value="Genomic_DNA"/>
</dbReference>
<keyword evidence="2" id="KW-0472">Membrane</keyword>
<feature type="transmembrane region" description="Helical" evidence="2">
    <location>
        <begin position="79"/>
        <end position="100"/>
    </location>
</feature>
<dbReference type="AlphaFoldDB" id="A0A2N5Z9I6"/>
<protein>
    <submittedName>
        <fullName evidence="3">Uncharacterized protein</fullName>
    </submittedName>
</protein>
<sequence>MKTKLPYILAIIFTLIAILTSHFLKCPYYINISLLSFCIFFIAKERGAFPQLSFTLLALLNLFVYLADVKLESFDCYEVSSVIISLVVLNIGGIIIFWFMNNKLDKVEDEPYQEILEKFKNEQAELIKEKSKVNEKLKEYKLEYSQKLAVLRKFVESVYKNDEKIEKEMISIFKNVLKLESFIFFKFSKEKNSFLKVYHQEVDLNDVKNSKFLKWVIEHAVDFPPSVKILSKDSMKTNPAFSNVLKDKHPIPILFIPIKNQSRLHGFVMVYDMGDVADNEYRAFAALLSEILSMMASKDII</sequence>
<comment type="caution">
    <text evidence="3">The sequence shown here is derived from an EMBL/GenBank/DDBJ whole genome shotgun (WGS) entry which is preliminary data.</text>
</comment>
<keyword evidence="2" id="KW-0812">Transmembrane</keyword>
<accession>A0A2N5Z9I6</accession>
<reference evidence="3 4" key="1">
    <citation type="submission" date="2017-11" db="EMBL/GenBank/DDBJ databases">
        <title>Genome-resolved metagenomics identifies genetic mobility, metabolic interactions, and unexpected diversity in perchlorate-reducing communities.</title>
        <authorList>
            <person name="Barnum T.P."/>
            <person name="Figueroa I.A."/>
            <person name="Carlstrom C.I."/>
            <person name="Lucas L.N."/>
            <person name="Engelbrektson A.L."/>
            <person name="Coates J.D."/>
        </authorList>
    </citation>
    <scope>NUCLEOTIDE SEQUENCE [LARGE SCALE GENOMIC DNA]</scope>
    <source>
        <strain evidence="3">BM706</strain>
    </source>
</reference>
<organism evidence="3 4">
    <name type="scientific">Muiribacterium halophilum</name>
    <dbReference type="NCBI Taxonomy" id="2053465"/>
    <lineage>
        <taxon>Bacteria</taxon>
        <taxon>Candidatus Muiribacteriota</taxon>
        <taxon>Candidatus Muiribacteriia</taxon>
        <taxon>Candidatus Muiribacteriales</taxon>
        <taxon>Candidatus Muiribacteriaceae</taxon>
        <taxon>Candidatus Muiribacterium</taxon>
    </lineage>
</organism>
<keyword evidence="1" id="KW-0175">Coiled coil</keyword>
<feature type="transmembrane region" description="Helical" evidence="2">
    <location>
        <begin position="5"/>
        <end position="22"/>
    </location>
</feature>
<feature type="coiled-coil region" evidence="1">
    <location>
        <begin position="116"/>
        <end position="143"/>
    </location>
</feature>
<evidence type="ECO:0000256" key="1">
    <source>
        <dbReference type="SAM" id="Coils"/>
    </source>
</evidence>
<feature type="transmembrane region" description="Helical" evidence="2">
    <location>
        <begin position="48"/>
        <end position="67"/>
    </location>
</feature>
<evidence type="ECO:0000313" key="4">
    <source>
        <dbReference type="Proteomes" id="UP000234857"/>
    </source>
</evidence>
<gene>
    <name evidence="3" type="ORF">C0601_13170</name>
</gene>
<evidence type="ECO:0000313" key="3">
    <source>
        <dbReference type="EMBL" id="PLX15325.1"/>
    </source>
</evidence>
<name>A0A2N5Z9I6_MUIH1</name>
<proteinExistence type="predicted"/>